<dbReference type="OrthoDB" id="10546611at2759"/>
<evidence type="ECO:0000313" key="2">
    <source>
        <dbReference type="Proteomes" id="UP000595437"/>
    </source>
</evidence>
<accession>A0A7T8HIS2</accession>
<protein>
    <submittedName>
        <fullName evidence="1">Uncharacterized protein</fullName>
    </submittedName>
</protein>
<organism evidence="1 2">
    <name type="scientific">Caligus rogercresseyi</name>
    <name type="common">Sea louse</name>
    <dbReference type="NCBI Taxonomy" id="217165"/>
    <lineage>
        <taxon>Eukaryota</taxon>
        <taxon>Metazoa</taxon>
        <taxon>Ecdysozoa</taxon>
        <taxon>Arthropoda</taxon>
        <taxon>Crustacea</taxon>
        <taxon>Multicrustacea</taxon>
        <taxon>Hexanauplia</taxon>
        <taxon>Copepoda</taxon>
        <taxon>Siphonostomatoida</taxon>
        <taxon>Caligidae</taxon>
        <taxon>Caligus</taxon>
    </lineage>
</organism>
<feature type="non-terminal residue" evidence="1">
    <location>
        <position position="1"/>
    </location>
</feature>
<evidence type="ECO:0000313" key="1">
    <source>
        <dbReference type="EMBL" id="QQP50854.1"/>
    </source>
</evidence>
<keyword evidence="2" id="KW-1185">Reference proteome</keyword>
<feature type="non-terminal residue" evidence="1">
    <location>
        <position position="147"/>
    </location>
</feature>
<dbReference type="EMBL" id="CP045896">
    <property type="protein sequence ID" value="QQP50854.1"/>
    <property type="molecule type" value="Genomic_DNA"/>
</dbReference>
<gene>
    <name evidence="1" type="ORF">FKW44_011995</name>
</gene>
<dbReference type="Proteomes" id="UP000595437">
    <property type="component" value="Chromosome 7"/>
</dbReference>
<proteinExistence type="predicted"/>
<dbReference type="AlphaFoldDB" id="A0A7T8HIS2"/>
<reference evidence="2" key="1">
    <citation type="submission" date="2021-01" db="EMBL/GenBank/DDBJ databases">
        <title>Caligus Genome Assembly.</title>
        <authorList>
            <person name="Gallardo-Escarate C."/>
        </authorList>
    </citation>
    <scope>NUCLEOTIDE SEQUENCE [LARGE SCALE GENOMIC DNA]</scope>
</reference>
<sequence length="147" mass="16361">AIRAPNPASLSFTSDTAPHRPESDIYLVHGAKNVCQVRPASSETPGFCSFRGDDLLCFPSREVRSPLPCAFQRPWPGTFPTRASEPECGERLVWVEPISCAIIPKSRWFLARPRMKLMELITESSTDINSGGIVFEARAVKRAVRME</sequence>
<name>A0A7T8HIS2_CALRO</name>